<evidence type="ECO:0000313" key="1">
    <source>
        <dbReference type="EMBL" id="OSS41088.1"/>
    </source>
</evidence>
<dbReference type="AlphaFoldDB" id="A0A1X4XU90"/>
<proteinExistence type="predicted"/>
<reference evidence="1 2" key="1">
    <citation type="journal article" date="2017" name="Front. Microbiol.">
        <title>Genome Sequence of Desulfurella amilsii Strain TR1 and Comparative Genomics of Desulfurellaceae Family.</title>
        <authorList>
            <person name="Florentino A.P."/>
            <person name="Stams A.J."/>
            <person name="Sanchez-Andrea I."/>
        </authorList>
    </citation>
    <scope>NUCLEOTIDE SEQUENCE [LARGE SCALE GENOMIC DNA]</scope>
    <source>
        <strain evidence="1 2">TR1</strain>
    </source>
</reference>
<evidence type="ECO:0000313" key="2">
    <source>
        <dbReference type="Proteomes" id="UP000194141"/>
    </source>
</evidence>
<sequence length="56" mass="6189">MFALSILFETSAYSANGYMLGSIKRTLKLEFGGKFILAILACNIKYAVFGLTFESK</sequence>
<organism evidence="1 2">
    <name type="scientific">Desulfurella amilsii</name>
    <dbReference type="NCBI Taxonomy" id="1562698"/>
    <lineage>
        <taxon>Bacteria</taxon>
        <taxon>Pseudomonadati</taxon>
        <taxon>Campylobacterota</taxon>
        <taxon>Desulfurellia</taxon>
        <taxon>Desulfurellales</taxon>
        <taxon>Desulfurellaceae</taxon>
        <taxon>Desulfurella</taxon>
    </lineage>
</organism>
<accession>A0A1X4XU90</accession>
<comment type="caution">
    <text evidence="1">The sequence shown here is derived from an EMBL/GenBank/DDBJ whole genome shotgun (WGS) entry which is preliminary data.</text>
</comment>
<name>A0A1X4XU90_9BACT</name>
<dbReference type="Proteomes" id="UP000194141">
    <property type="component" value="Unassembled WGS sequence"/>
</dbReference>
<protein>
    <submittedName>
        <fullName evidence="1">Uncharacterized protein</fullName>
    </submittedName>
</protein>
<dbReference type="EMBL" id="MDSU01000020">
    <property type="protein sequence ID" value="OSS41088.1"/>
    <property type="molecule type" value="Genomic_DNA"/>
</dbReference>
<keyword evidence="2" id="KW-1185">Reference proteome</keyword>
<gene>
    <name evidence="1" type="ORF">DESAMIL20_2026</name>
</gene>